<dbReference type="RefSeq" id="WP_013335315.1">
    <property type="nucleotide sequence ID" value="NC_014537.1"/>
</dbReference>
<dbReference type="STRING" id="572478.Vdis_0177"/>
<name>E1QSS3_VULDI</name>
<organism evidence="2 3">
    <name type="scientific">Vulcanisaeta distributa (strain DSM 14429 / JCM 11212 / NBRC 100878 / IC-017)</name>
    <dbReference type="NCBI Taxonomy" id="572478"/>
    <lineage>
        <taxon>Archaea</taxon>
        <taxon>Thermoproteota</taxon>
        <taxon>Thermoprotei</taxon>
        <taxon>Thermoproteales</taxon>
        <taxon>Thermoproteaceae</taxon>
        <taxon>Vulcanisaeta</taxon>
    </lineage>
</organism>
<dbReference type="Proteomes" id="UP000006681">
    <property type="component" value="Chromosome"/>
</dbReference>
<dbReference type="GeneID" id="9751094"/>
<dbReference type="HOGENOM" id="CLU_648340_0_0_2"/>
<evidence type="ECO:0000313" key="2">
    <source>
        <dbReference type="EMBL" id="ADN49590.1"/>
    </source>
</evidence>
<protein>
    <submittedName>
        <fullName evidence="2">Uncharacterized protein</fullName>
    </submittedName>
</protein>
<accession>E1QSS3</accession>
<dbReference type="KEGG" id="vdi:Vdis_0177"/>
<dbReference type="EMBL" id="CP002100">
    <property type="protein sequence ID" value="ADN49590.1"/>
    <property type="molecule type" value="Genomic_DNA"/>
</dbReference>
<dbReference type="eggNOG" id="arCOG00372">
    <property type="taxonomic scope" value="Archaea"/>
</dbReference>
<keyword evidence="3" id="KW-1185">Reference proteome</keyword>
<keyword evidence="1" id="KW-0175">Coiled coil</keyword>
<feature type="coiled-coil region" evidence="1">
    <location>
        <begin position="11"/>
        <end position="45"/>
    </location>
</feature>
<gene>
    <name evidence="2" type="ordered locus">Vdis_0177</name>
</gene>
<proteinExistence type="predicted"/>
<sequence length="423" mass="48467">MSISLSIKEYTNKLNSNYQQIKNSLKELNNILESLMELISLAKKLRLKVPPFPSIEKIELDQNKLSNVINGLRNYSNNVILVIMNQLLPGLSNDINDCEIITDMLNGTKNILKDFIDSVQDLWKYRNELKYLRQCIKGYCDLVTRVIHDGELKEEVKVLSEIFSIKDKLNGISLPITKGLNQCIDNVINNVIKDCNLPSFNDIEKSLKNMLDLLTYFDNMISVVNGLRTLQYNEYSQQKGDYCPEIAKIFDDFMSTIKGLNLNELTLKCGTPEELIGLVKEIEDKRDQYVKNIRDSQAQVMNYLNRFKKVLSNSELREEFENTHNSLEKITNQLITEISGKSVEGENIRQILDELQNKLNSILQFICEKLIPGLGLKDEEFKVIVELIRKGGIADFKDLSDVGRDIIIELCEKGILRCQVSLG</sequence>
<feature type="coiled-coil region" evidence="1">
    <location>
        <begin position="279"/>
        <end position="333"/>
    </location>
</feature>
<reference evidence="2 3" key="1">
    <citation type="journal article" date="2010" name="Stand. Genomic Sci.">
        <title>Complete genome sequence of Vulcanisaeta distributa type strain (IC-017).</title>
        <authorList>
            <person name="Mavromatis K."/>
            <person name="Sikorski J."/>
            <person name="Pabst E."/>
            <person name="Teshima H."/>
            <person name="Lapidus A."/>
            <person name="Lucas S."/>
            <person name="Nolan M."/>
            <person name="Glavina Del Rio T."/>
            <person name="Cheng J.F."/>
            <person name="Bruce D."/>
            <person name="Goodwin L."/>
            <person name="Pitluck S."/>
            <person name="Liolios K."/>
            <person name="Ivanova N."/>
            <person name="Mikhailova N."/>
            <person name="Pati A."/>
            <person name="Chen A."/>
            <person name="Palaniappan K."/>
            <person name="Land M."/>
            <person name="Hauser L."/>
            <person name="Chang Y.J."/>
            <person name="Jeffries C.D."/>
            <person name="Rohde M."/>
            <person name="Spring S."/>
            <person name="Goker M."/>
            <person name="Wirth R."/>
            <person name="Woyke T."/>
            <person name="Bristow J."/>
            <person name="Eisen J.A."/>
            <person name="Markowitz V."/>
            <person name="Hugenholtz P."/>
            <person name="Klenk H.P."/>
            <person name="Kyrpides N.C."/>
        </authorList>
    </citation>
    <scope>NUCLEOTIDE SEQUENCE [LARGE SCALE GENOMIC DNA]</scope>
    <source>
        <strain evidence="3">DSM 14429 / JCM 11212 / NBRC 100878 / IC-017</strain>
    </source>
</reference>
<evidence type="ECO:0000313" key="3">
    <source>
        <dbReference type="Proteomes" id="UP000006681"/>
    </source>
</evidence>
<reference evidence="3" key="2">
    <citation type="journal article" date="2010" name="Stand. Genomic Sci.">
        <title>Complete genome sequence of Vulcanisaeta distributa type strain (IC-017T).</title>
        <authorList>
            <person name="Mavromatis K."/>
            <person name="Sikorski J."/>
            <person name="Pabst E."/>
            <person name="Teshima H."/>
            <person name="Lapidus A."/>
            <person name="Lucas S."/>
            <person name="Nolan M."/>
            <person name="Glavina Del Rio T."/>
            <person name="Cheng J."/>
            <person name="Bruce D."/>
            <person name="Goodwin L."/>
            <person name="Pitluck S."/>
            <person name="Liolios K."/>
            <person name="Ivanova N."/>
            <person name="Mikhailova N."/>
            <person name="Pati A."/>
            <person name="Chen A."/>
            <person name="Palaniappan K."/>
            <person name="Land M."/>
            <person name="Hauser L."/>
            <person name="Chang Y."/>
            <person name="Jeffries C."/>
            <person name="Rohde M."/>
            <person name="Spring S."/>
            <person name="Goker M."/>
            <person name="Wirth R."/>
            <person name="Woyke T."/>
            <person name="Bristow J."/>
            <person name="Eisen J."/>
            <person name="Markowitz V."/>
            <person name="Hugenholtz P."/>
            <person name="Klenk H."/>
            <person name="Kyrpides N."/>
        </authorList>
    </citation>
    <scope>NUCLEOTIDE SEQUENCE [LARGE SCALE GENOMIC DNA]</scope>
    <source>
        <strain evidence="3">DSM 14429 / JCM 11212 / NBRC 100878 / IC-017</strain>
    </source>
</reference>
<dbReference type="AlphaFoldDB" id="E1QSS3"/>
<evidence type="ECO:0000256" key="1">
    <source>
        <dbReference type="SAM" id="Coils"/>
    </source>
</evidence>